<protein>
    <submittedName>
        <fullName evidence="2">Outer membrane lipoprotein carrier protein LolA</fullName>
    </submittedName>
</protein>
<dbReference type="PANTHER" id="PTHR35869:SF1">
    <property type="entry name" value="OUTER-MEMBRANE LIPOPROTEIN CARRIER PROTEIN"/>
    <property type="match status" value="1"/>
</dbReference>
<name>A0A5C8EMU4_9SPIR</name>
<dbReference type="EMBL" id="SAYD01000018">
    <property type="protein sequence ID" value="TXJ39076.1"/>
    <property type="molecule type" value="Genomic_DNA"/>
</dbReference>
<dbReference type="Gene3D" id="2.50.20.10">
    <property type="entry name" value="Lipoprotein localisation LolA/LolB/LppX"/>
    <property type="match status" value="1"/>
</dbReference>
<evidence type="ECO:0000313" key="3">
    <source>
        <dbReference type="Proteomes" id="UP000325002"/>
    </source>
</evidence>
<dbReference type="Proteomes" id="UP000325002">
    <property type="component" value="Unassembled WGS sequence"/>
</dbReference>
<dbReference type="PANTHER" id="PTHR35869">
    <property type="entry name" value="OUTER-MEMBRANE LIPOPROTEIN CARRIER PROTEIN"/>
    <property type="match status" value="1"/>
</dbReference>
<keyword evidence="2" id="KW-0449">Lipoprotein</keyword>
<evidence type="ECO:0000256" key="1">
    <source>
        <dbReference type="ARBA" id="ARBA00022729"/>
    </source>
</evidence>
<sequence length="242" mass="27708">MRECFFIFISFILFGMNLFSQIMTPEKVVSMISNRFATIDNFYAAFAERNGNRINYGNIISKNPNLFKLEYSAGTNGQQIYCDGKTLWIIFPKKNIVSEQTLNYGDTGAIYTKAGISRLTSKYNVNFYKERELKPVKSFDGKELNIAGYDSSYYTAEDNRLAYHMLLTPKQASVDRTGFPIIHLWVDGDGMIIRILGISAINTPVEYLFTSIRYNLKLEDKIFTPEIPEEMQVLKDGLVPNN</sequence>
<keyword evidence="1" id="KW-0732">Signal</keyword>
<comment type="caution">
    <text evidence="2">The sequence shown here is derived from an EMBL/GenBank/DDBJ whole genome shotgun (WGS) entry which is preliminary data.</text>
</comment>
<gene>
    <name evidence="2" type="ORF">EPJ81_08170</name>
</gene>
<dbReference type="AlphaFoldDB" id="A0A5C8EMU4"/>
<dbReference type="InterPro" id="IPR004564">
    <property type="entry name" value="OM_lipoprot_carrier_LolA-like"/>
</dbReference>
<organism evidence="2 3">
    <name type="scientific">Brachyspira aalborgi</name>
    <dbReference type="NCBI Taxonomy" id="29522"/>
    <lineage>
        <taxon>Bacteria</taxon>
        <taxon>Pseudomonadati</taxon>
        <taxon>Spirochaetota</taxon>
        <taxon>Spirochaetia</taxon>
        <taxon>Brachyspirales</taxon>
        <taxon>Brachyspiraceae</taxon>
        <taxon>Brachyspira</taxon>
    </lineage>
</organism>
<reference evidence="2 3" key="1">
    <citation type="journal article" date="1992" name="Lakartidningen">
        <title>[Penicillin V and not amoxicillin is the first choice preparation in acute otitis].</title>
        <authorList>
            <person name="Kamme C."/>
            <person name="Lundgren K."/>
            <person name="Prellner K."/>
        </authorList>
    </citation>
    <scope>NUCLEOTIDE SEQUENCE [LARGE SCALE GENOMIC DNA]</scope>
    <source>
        <strain evidence="2 3">PC3997IV</strain>
    </source>
</reference>
<evidence type="ECO:0000313" key="2">
    <source>
        <dbReference type="EMBL" id="TXJ39076.1"/>
    </source>
</evidence>
<proteinExistence type="predicted"/>
<accession>A0A5C8EMU4</accession>
<dbReference type="CDD" id="cd16325">
    <property type="entry name" value="LolA"/>
    <property type="match status" value="1"/>
</dbReference>
<dbReference type="InterPro" id="IPR029046">
    <property type="entry name" value="LolA/LolB/LppX"/>
</dbReference>
<dbReference type="SUPFAM" id="SSF89392">
    <property type="entry name" value="Prokaryotic lipoproteins and lipoprotein localization factors"/>
    <property type="match status" value="1"/>
</dbReference>